<reference evidence="1" key="1">
    <citation type="submission" date="2023-07" db="EMBL/GenBank/DDBJ databases">
        <title>Evaluation of the beneficial properties of pineapple isolates.</title>
        <authorList>
            <person name="Adefiranye O."/>
        </authorList>
    </citation>
    <scope>NUCLEOTIDE SEQUENCE</scope>
    <source>
        <strain evidence="1">PAPLE_T1</strain>
    </source>
</reference>
<dbReference type="AlphaFoldDB" id="A0AAW7MD79"/>
<dbReference type="Pfam" id="PF08282">
    <property type="entry name" value="Hydrolase_3"/>
    <property type="match status" value="1"/>
</dbReference>
<dbReference type="Gene3D" id="3.30.1240.10">
    <property type="match status" value="1"/>
</dbReference>
<sequence length="247" mass="28444">MIFVMDVDGTICFNGKFIENLLYKELKRISRKHQLIFASARPIRDLLPVVKGFDSHILIGGNGSIVSINNEISVVKSISKNVFEDIKNLIIENDLEYIIDGPFDYSAKISRSNKIYRQLDPSCLAKNINIEDITEPIKIILVNLEGKMFNHIKNILKNYKELLTINYHKEENNIDITAKNINKFTTLKKIITTDNYIAYGNDINDFELLQHAEEAYYIGEIKNRIYPNNVKIIKNDSRAVANSLKIY</sequence>
<name>A0AAW7MD79_9STAP</name>
<gene>
    <name evidence="1" type="ORF">QYH67_06540</name>
</gene>
<organism evidence="1 2">
    <name type="scientific">Staphylococcus auricularis</name>
    <dbReference type="NCBI Taxonomy" id="29379"/>
    <lineage>
        <taxon>Bacteria</taxon>
        <taxon>Bacillati</taxon>
        <taxon>Bacillota</taxon>
        <taxon>Bacilli</taxon>
        <taxon>Bacillales</taxon>
        <taxon>Staphylococcaceae</taxon>
        <taxon>Staphylococcus</taxon>
    </lineage>
</organism>
<dbReference type="SUPFAM" id="SSF56784">
    <property type="entry name" value="HAD-like"/>
    <property type="match status" value="1"/>
</dbReference>
<protein>
    <submittedName>
        <fullName evidence="1">HAD-IIB family hydrolase</fullName>
    </submittedName>
</protein>
<dbReference type="NCBIfam" id="TIGR01484">
    <property type="entry name" value="HAD-SF-IIB"/>
    <property type="match status" value="1"/>
</dbReference>
<dbReference type="GO" id="GO:0000287">
    <property type="term" value="F:magnesium ion binding"/>
    <property type="evidence" value="ECO:0007669"/>
    <property type="project" value="TreeGrafter"/>
</dbReference>
<comment type="caution">
    <text evidence="1">The sequence shown here is derived from an EMBL/GenBank/DDBJ whole genome shotgun (WGS) entry which is preliminary data.</text>
</comment>
<dbReference type="PANTHER" id="PTHR10000:SF53">
    <property type="entry name" value="5-AMINO-6-(5-PHOSPHO-D-RIBITYLAMINO)URACIL PHOSPHATASE YBJI-RELATED"/>
    <property type="match status" value="1"/>
</dbReference>
<dbReference type="PANTHER" id="PTHR10000">
    <property type="entry name" value="PHOSPHOSERINE PHOSPHATASE"/>
    <property type="match status" value="1"/>
</dbReference>
<dbReference type="EMBL" id="JAUHQC010000010">
    <property type="protein sequence ID" value="MDN4533226.1"/>
    <property type="molecule type" value="Genomic_DNA"/>
</dbReference>
<dbReference type="Proteomes" id="UP001171687">
    <property type="component" value="Unassembled WGS sequence"/>
</dbReference>
<dbReference type="InterPro" id="IPR023214">
    <property type="entry name" value="HAD_sf"/>
</dbReference>
<dbReference type="GO" id="GO:0016791">
    <property type="term" value="F:phosphatase activity"/>
    <property type="evidence" value="ECO:0007669"/>
    <property type="project" value="TreeGrafter"/>
</dbReference>
<accession>A0AAW7MD79</accession>
<dbReference type="GO" id="GO:0005829">
    <property type="term" value="C:cytosol"/>
    <property type="evidence" value="ECO:0007669"/>
    <property type="project" value="TreeGrafter"/>
</dbReference>
<dbReference type="RefSeq" id="WP_272595409.1">
    <property type="nucleotide sequence ID" value="NZ_CAKZJA010000004.1"/>
</dbReference>
<evidence type="ECO:0000313" key="1">
    <source>
        <dbReference type="EMBL" id="MDN4533226.1"/>
    </source>
</evidence>
<proteinExistence type="predicted"/>
<dbReference type="InterPro" id="IPR036412">
    <property type="entry name" value="HAD-like_sf"/>
</dbReference>
<keyword evidence="1" id="KW-0378">Hydrolase</keyword>
<dbReference type="InterPro" id="IPR006379">
    <property type="entry name" value="HAD-SF_hydro_IIB"/>
</dbReference>
<dbReference type="Gene3D" id="3.40.50.1000">
    <property type="entry name" value="HAD superfamily/HAD-like"/>
    <property type="match status" value="1"/>
</dbReference>
<evidence type="ECO:0000313" key="2">
    <source>
        <dbReference type="Proteomes" id="UP001171687"/>
    </source>
</evidence>